<evidence type="ECO:0000313" key="3">
    <source>
        <dbReference type="Proteomes" id="UP001152798"/>
    </source>
</evidence>
<evidence type="ECO:0000313" key="2">
    <source>
        <dbReference type="EMBL" id="CAH1395751.1"/>
    </source>
</evidence>
<name>A0A9P0H5H1_NEZVI</name>
<feature type="region of interest" description="Disordered" evidence="1">
    <location>
        <begin position="1"/>
        <end position="37"/>
    </location>
</feature>
<dbReference type="EMBL" id="OV725079">
    <property type="protein sequence ID" value="CAH1395751.1"/>
    <property type="molecule type" value="Genomic_DNA"/>
</dbReference>
<dbReference type="OrthoDB" id="6598309at2759"/>
<protein>
    <submittedName>
        <fullName evidence="2">Uncharacterized protein</fullName>
    </submittedName>
</protein>
<accession>A0A9P0H5H1</accession>
<dbReference type="Proteomes" id="UP001152798">
    <property type="component" value="Chromosome 3"/>
</dbReference>
<organism evidence="2 3">
    <name type="scientific">Nezara viridula</name>
    <name type="common">Southern green stink bug</name>
    <name type="synonym">Cimex viridulus</name>
    <dbReference type="NCBI Taxonomy" id="85310"/>
    <lineage>
        <taxon>Eukaryota</taxon>
        <taxon>Metazoa</taxon>
        <taxon>Ecdysozoa</taxon>
        <taxon>Arthropoda</taxon>
        <taxon>Hexapoda</taxon>
        <taxon>Insecta</taxon>
        <taxon>Pterygota</taxon>
        <taxon>Neoptera</taxon>
        <taxon>Paraneoptera</taxon>
        <taxon>Hemiptera</taxon>
        <taxon>Heteroptera</taxon>
        <taxon>Panheteroptera</taxon>
        <taxon>Pentatomomorpha</taxon>
        <taxon>Pentatomoidea</taxon>
        <taxon>Pentatomidae</taxon>
        <taxon>Pentatominae</taxon>
        <taxon>Nezara</taxon>
    </lineage>
</organism>
<keyword evidence="3" id="KW-1185">Reference proteome</keyword>
<proteinExistence type="predicted"/>
<reference evidence="2" key="1">
    <citation type="submission" date="2022-01" db="EMBL/GenBank/DDBJ databases">
        <authorList>
            <person name="King R."/>
        </authorList>
    </citation>
    <scope>NUCLEOTIDE SEQUENCE</scope>
</reference>
<evidence type="ECO:0000256" key="1">
    <source>
        <dbReference type="SAM" id="MobiDB-lite"/>
    </source>
</evidence>
<gene>
    <name evidence="2" type="ORF">NEZAVI_LOCUS5964</name>
</gene>
<feature type="compositionally biased region" description="Basic and acidic residues" evidence="1">
    <location>
        <begin position="1"/>
        <end position="27"/>
    </location>
</feature>
<sequence length="122" mass="14432">MTERSIPHIRDIFDSERSNGTQVDRKRPVVGPRSEPDLKHLDRHLSMKKTIRKKIMRDLQQAFVAESGEKDVEIVVDTTGREGFLDVLRRGGKEEKEEVNDSKDEEKKQGFWRRFTIRRNKR</sequence>
<dbReference type="AlphaFoldDB" id="A0A9P0H5H1"/>